<keyword evidence="3" id="KW-1185">Reference proteome</keyword>
<comment type="caution">
    <text evidence="2">The sequence shown here is derived from an EMBL/GenBank/DDBJ whole genome shotgun (WGS) entry which is preliminary data.</text>
</comment>
<name>A0ABP5AJ00_9ACTN</name>
<keyword evidence="1" id="KW-0732">Signal</keyword>
<reference evidence="3" key="1">
    <citation type="journal article" date="2019" name="Int. J. Syst. Evol. Microbiol.">
        <title>The Global Catalogue of Microorganisms (GCM) 10K type strain sequencing project: providing services to taxonomists for standard genome sequencing and annotation.</title>
        <authorList>
            <consortium name="The Broad Institute Genomics Platform"/>
            <consortium name="The Broad Institute Genome Sequencing Center for Infectious Disease"/>
            <person name="Wu L."/>
            <person name="Ma J."/>
        </authorList>
    </citation>
    <scope>NUCLEOTIDE SEQUENCE [LARGE SCALE GENOMIC DNA]</scope>
    <source>
        <strain evidence="3">JCM 14046</strain>
    </source>
</reference>
<dbReference type="RefSeq" id="WP_344005363.1">
    <property type="nucleotide sequence ID" value="NZ_BAAAMY010000003.1"/>
</dbReference>
<gene>
    <name evidence="2" type="ORF">GCM10009737_13100</name>
</gene>
<dbReference type="Proteomes" id="UP001501612">
    <property type="component" value="Unassembled WGS sequence"/>
</dbReference>
<evidence type="ECO:0000313" key="3">
    <source>
        <dbReference type="Proteomes" id="UP001501612"/>
    </source>
</evidence>
<sequence>MRRTTGPVVTVLAAGALLAGCGAVEGVVGGGTEAYCADLETAQQDFAGITGEGDAAPDAAAIESSIATFRDLGDAAPEAVADDWQVVNDNLDEREQVLADAGLTWSDLASLGPGGDLPDGTTEDDLTTLGTDLQALNTEDFADANEAIAAHARDECGLEAPRLPEG</sequence>
<proteinExistence type="predicted"/>
<feature type="signal peptide" evidence="1">
    <location>
        <begin position="1"/>
        <end position="19"/>
    </location>
</feature>
<protein>
    <submittedName>
        <fullName evidence="2">Uncharacterized protein</fullName>
    </submittedName>
</protein>
<evidence type="ECO:0000313" key="2">
    <source>
        <dbReference type="EMBL" id="GAA1913051.1"/>
    </source>
</evidence>
<dbReference type="EMBL" id="BAAAMY010000003">
    <property type="protein sequence ID" value="GAA1913051.1"/>
    <property type="molecule type" value="Genomic_DNA"/>
</dbReference>
<evidence type="ECO:0000256" key="1">
    <source>
        <dbReference type="SAM" id="SignalP"/>
    </source>
</evidence>
<dbReference type="PROSITE" id="PS51257">
    <property type="entry name" value="PROKAR_LIPOPROTEIN"/>
    <property type="match status" value="1"/>
</dbReference>
<accession>A0ABP5AJ00</accession>
<feature type="chain" id="PRO_5046732354" evidence="1">
    <location>
        <begin position="20"/>
        <end position="166"/>
    </location>
</feature>
<organism evidence="2 3">
    <name type="scientific">Nocardioides lentus</name>
    <dbReference type="NCBI Taxonomy" id="338077"/>
    <lineage>
        <taxon>Bacteria</taxon>
        <taxon>Bacillati</taxon>
        <taxon>Actinomycetota</taxon>
        <taxon>Actinomycetes</taxon>
        <taxon>Propionibacteriales</taxon>
        <taxon>Nocardioidaceae</taxon>
        <taxon>Nocardioides</taxon>
    </lineage>
</organism>